<proteinExistence type="predicted"/>
<gene>
    <name evidence="1" type="ORF">MNBD_GAMMA19-218</name>
</gene>
<accession>A0A3B1AQT3</accession>
<name>A0A3B1AQT3_9ZZZZ</name>
<dbReference type="EMBL" id="UOFV01000268">
    <property type="protein sequence ID" value="VAX01738.1"/>
    <property type="molecule type" value="Genomic_DNA"/>
</dbReference>
<organism evidence="1">
    <name type="scientific">hydrothermal vent metagenome</name>
    <dbReference type="NCBI Taxonomy" id="652676"/>
    <lineage>
        <taxon>unclassified sequences</taxon>
        <taxon>metagenomes</taxon>
        <taxon>ecological metagenomes</taxon>
    </lineage>
</organism>
<evidence type="ECO:0000313" key="1">
    <source>
        <dbReference type="EMBL" id="VAX01738.1"/>
    </source>
</evidence>
<feature type="non-terminal residue" evidence="1">
    <location>
        <position position="1"/>
    </location>
</feature>
<sequence>LAVVLSQSGCAISSKIDAVNTAADQKKFEGIDKNTQFSISFPASHSGPYASIDQLNFNIEEGKYKGTNASALIGKSRKTETWEVLIIMIDENGKWITLPESAQISPQL</sequence>
<dbReference type="AlphaFoldDB" id="A0A3B1AQT3"/>
<reference evidence="1" key="1">
    <citation type="submission" date="2018-06" db="EMBL/GenBank/DDBJ databases">
        <authorList>
            <person name="Zhirakovskaya E."/>
        </authorList>
    </citation>
    <scope>NUCLEOTIDE SEQUENCE</scope>
</reference>
<protein>
    <submittedName>
        <fullName evidence="1">Uncharacterized protein</fullName>
    </submittedName>
</protein>